<evidence type="ECO:0000313" key="3">
    <source>
        <dbReference type="Proteomes" id="UP000623795"/>
    </source>
</evidence>
<gene>
    <name evidence="2" type="ORF">GPA22_09225</name>
</gene>
<protein>
    <submittedName>
        <fullName evidence="2">AMP-binding protein</fullName>
    </submittedName>
</protein>
<dbReference type="Gene3D" id="3.30.300.30">
    <property type="match status" value="1"/>
</dbReference>
<proteinExistence type="predicted"/>
<feature type="domain" description="AMP-dependent synthetase/ligase" evidence="1">
    <location>
        <begin position="119"/>
        <end position="275"/>
    </location>
</feature>
<evidence type="ECO:0000313" key="2">
    <source>
        <dbReference type="EMBL" id="NMG43913.1"/>
    </source>
</evidence>
<sequence length="410" mass="44053">MNYYDARETRDPAERERELMARLPAHIAHAQANAPAFAALLEGVDPATVTSREALARLPVTRKSELVERQKASRPFGGFAATKWGPTCRRVFASPGPLYEPESARPDYYRIARAFHAAGFRAGDLVHNTFSYHFTPAGSMMETAAHALGCTVFPAGVGQTEQQVAAIADLRPNAYVGTPSFLRILLDKAGELGVASSFTKAFVSGEAFPPALQEAFAARGVSAWQAYATADIGLIAYETSARQGMVVDEDVILEIVRPGTGDPVAPGEVGEVVVTTFNPDYPLIRFGTGDLSAVLPGTSPCGRTNVRIKGWMGRADQTTKVKGMFVHPGQIAAVAKRHPEILRARLVVDNPDLNDRMTLHCETAQSGEALADAIAASIRELTKLRGEVSFCAPGSLANDGKVIDDVRKYD</sequence>
<dbReference type="InterPro" id="IPR042099">
    <property type="entry name" value="ANL_N_sf"/>
</dbReference>
<dbReference type="Gene3D" id="3.40.50.12780">
    <property type="entry name" value="N-terminal domain of ligase-like"/>
    <property type="match status" value="1"/>
</dbReference>
<dbReference type="Proteomes" id="UP000623795">
    <property type="component" value="Unassembled WGS sequence"/>
</dbReference>
<dbReference type="RefSeq" id="WP_169255806.1">
    <property type="nucleotide sequence ID" value="NZ_WTVN01000011.1"/>
</dbReference>
<dbReference type="EMBL" id="WTVN01000011">
    <property type="protein sequence ID" value="NMG43913.1"/>
    <property type="molecule type" value="Genomic_DNA"/>
</dbReference>
<accession>A0ABX1PXP9</accession>
<dbReference type="PANTHER" id="PTHR43845:SF1">
    <property type="entry name" value="BLR5969 PROTEIN"/>
    <property type="match status" value="1"/>
</dbReference>
<dbReference type="InterPro" id="IPR045851">
    <property type="entry name" value="AMP-bd_C_sf"/>
</dbReference>
<organism evidence="2 3">
    <name type="scientific">Aromatoleum toluvorans</name>
    <dbReference type="NCBI Taxonomy" id="92002"/>
    <lineage>
        <taxon>Bacteria</taxon>
        <taxon>Pseudomonadati</taxon>
        <taxon>Pseudomonadota</taxon>
        <taxon>Betaproteobacteria</taxon>
        <taxon>Rhodocyclales</taxon>
        <taxon>Rhodocyclaceae</taxon>
        <taxon>Aromatoleum</taxon>
    </lineage>
</organism>
<dbReference type="InterPro" id="IPR000873">
    <property type="entry name" value="AMP-dep_synth/lig_dom"/>
</dbReference>
<dbReference type="SUPFAM" id="SSF56801">
    <property type="entry name" value="Acetyl-CoA synthetase-like"/>
    <property type="match status" value="1"/>
</dbReference>
<keyword evidence="3" id="KW-1185">Reference proteome</keyword>
<comment type="caution">
    <text evidence="2">The sequence shown here is derived from an EMBL/GenBank/DDBJ whole genome shotgun (WGS) entry which is preliminary data.</text>
</comment>
<dbReference type="PANTHER" id="PTHR43845">
    <property type="entry name" value="BLR5969 PROTEIN"/>
    <property type="match status" value="1"/>
</dbReference>
<name>A0ABX1PXP9_9RHOO</name>
<reference evidence="2 3" key="1">
    <citation type="submission" date="2019-12" db="EMBL/GenBank/DDBJ databases">
        <title>Comparative genomics gives insights into the taxonomy of the Azoarcus-Aromatoleum group and reveals separate origins of nif in the plant-associated Azoarcus and non-plant-associated Aromatoleum sub-groups.</title>
        <authorList>
            <person name="Lafos M."/>
            <person name="Maluk M."/>
            <person name="Batista M."/>
            <person name="Junghare M."/>
            <person name="Carmona M."/>
            <person name="Faoro H."/>
            <person name="Cruz L.M."/>
            <person name="Battistoni F."/>
            <person name="De Souza E."/>
            <person name="Pedrosa F."/>
            <person name="Chen W.-M."/>
            <person name="Poole P.S."/>
            <person name="Dixon R.A."/>
            <person name="James E.K."/>
        </authorList>
    </citation>
    <scope>NUCLEOTIDE SEQUENCE [LARGE SCALE GENOMIC DNA]</scope>
    <source>
        <strain evidence="2 3">Td21</strain>
    </source>
</reference>
<dbReference type="Pfam" id="PF00501">
    <property type="entry name" value="AMP-binding"/>
    <property type="match status" value="1"/>
</dbReference>
<evidence type="ECO:0000259" key="1">
    <source>
        <dbReference type="Pfam" id="PF00501"/>
    </source>
</evidence>